<evidence type="ECO:0000313" key="2">
    <source>
        <dbReference type="EMBL" id="KAJ8514029.1"/>
    </source>
</evidence>
<protein>
    <submittedName>
        <fullName evidence="2">Uncharacterized protein</fullName>
    </submittedName>
</protein>
<reference evidence="2 3" key="1">
    <citation type="submission" date="2022-12" db="EMBL/GenBank/DDBJ databases">
        <title>Chromosome-scale assembly of the Ensete ventricosum genome.</title>
        <authorList>
            <person name="Dussert Y."/>
            <person name="Stocks J."/>
            <person name="Wendawek A."/>
            <person name="Woldeyes F."/>
            <person name="Nichols R.A."/>
            <person name="Borrell J.S."/>
        </authorList>
    </citation>
    <scope>NUCLEOTIDE SEQUENCE [LARGE SCALE GENOMIC DNA]</scope>
    <source>
        <strain evidence="3">cv. Maze</strain>
        <tissue evidence="2">Seeds</tissue>
    </source>
</reference>
<gene>
    <name evidence="2" type="ORF">OPV22_004463</name>
</gene>
<name>A0AAV8S3V1_ENSVE</name>
<evidence type="ECO:0000256" key="1">
    <source>
        <dbReference type="SAM" id="MobiDB-lite"/>
    </source>
</evidence>
<feature type="compositionally biased region" description="Basic and acidic residues" evidence="1">
    <location>
        <begin position="15"/>
        <end position="25"/>
    </location>
</feature>
<proteinExistence type="predicted"/>
<dbReference type="AlphaFoldDB" id="A0AAV8S3V1"/>
<keyword evidence="3" id="KW-1185">Reference proteome</keyword>
<accession>A0AAV8S3V1</accession>
<feature type="region of interest" description="Disordered" evidence="1">
    <location>
        <begin position="1"/>
        <end position="32"/>
    </location>
</feature>
<sequence length="123" mass="13379">MNGLMMAATGHNRKYQKDSRSHSEGKPTPPSMATCASMVSSAIQVTVSQSLQGTLRSLCFIPLGGNHGEFVAGEQTNSEQHQHPSHWPGLPPCLLMFVHNIIEVEAPKSSPTIIANLRWLGEF</sequence>
<dbReference type="Proteomes" id="UP001222027">
    <property type="component" value="Unassembled WGS sequence"/>
</dbReference>
<organism evidence="2 3">
    <name type="scientific">Ensete ventricosum</name>
    <name type="common">Abyssinian banana</name>
    <name type="synonym">Musa ensete</name>
    <dbReference type="NCBI Taxonomy" id="4639"/>
    <lineage>
        <taxon>Eukaryota</taxon>
        <taxon>Viridiplantae</taxon>
        <taxon>Streptophyta</taxon>
        <taxon>Embryophyta</taxon>
        <taxon>Tracheophyta</taxon>
        <taxon>Spermatophyta</taxon>
        <taxon>Magnoliopsida</taxon>
        <taxon>Liliopsida</taxon>
        <taxon>Zingiberales</taxon>
        <taxon>Musaceae</taxon>
        <taxon>Ensete</taxon>
    </lineage>
</organism>
<dbReference type="EMBL" id="JAQQAF010000001">
    <property type="protein sequence ID" value="KAJ8514029.1"/>
    <property type="molecule type" value="Genomic_DNA"/>
</dbReference>
<evidence type="ECO:0000313" key="3">
    <source>
        <dbReference type="Proteomes" id="UP001222027"/>
    </source>
</evidence>
<comment type="caution">
    <text evidence="2">The sequence shown here is derived from an EMBL/GenBank/DDBJ whole genome shotgun (WGS) entry which is preliminary data.</text>
</comment>